<keyword evidence="2" id="KW-0805">Transcription regulation</keyword>
<dbReference type="EMBL" id="CP025408">
    <property type="protein sequence ID" value="AUH32240.1"/>
    <property type="molecule type" value="Genomic_DNA"/>
</dbReference>
<comment type="similarity">
    <text evidence="1">Belongs to the LysR transcriptional regulatory family.</text>
</comment>
<dbReference type="InterPro" id="IPR005119">
    <property type="entry name" value="LysR_subst-bd"/>
</dbReference>
<dbReference type="PANTHER" id="PTHR30537:SF74">
    <property type="entry name" value="HTH-TYPE TRANSCRIPTIONAL REGULATOR TRPI"/>
    <property type="match status" value="1"/>
</dbReference>
<evidence type="ECO:0000256" key="3">
    <source>
        <dbReference type="ARBA" id="ARBA00023125"/>
    </source>
</evidence>
<dbReference type="PROSITE" id="PS50931">
    <property type="entry name" value="HTH_LYSR"/>
    <property type="match status" value="1"/>
</dbReference>
<dbReference type="InterPro" id="IPR036388">
    <property type="entry name" value="WH-like_DNA-bd_sf"/>
</dbReference>
<organism evidence="6 7">
    <name type="scientific">Paracoccus tegillarcae</name>
    <dbReference type="NCBI Taxonomy" id="1529068"/>
    <lineage>
        <taxon>Bacteria</taxon>
        <taxon>Pseudomonadati</taxon>
        <taxon>Pseudomonadota</taxon>
        <taxon>Alphaproteobacteria</taxon>
        <taxon>Rhodobacterales</taxon>
        <taxon>Paracoccaceae</taxon>
        <taxon>Paracoccus</taxon>
    </lineage>
</organism>
<dbReference type="GO" id="GO:0003700">
    <property type="term" value="F:DNA-binding transcription factor activity"/>
    <property type="evidence" value="ECO:0007669"/>
    <property type="project" value="InterPro"/>
</dbReference>
<dbReference type="FunFam" id="1.10.10.10:FF:000001">
    <property type="entry name" value="LysR family transcriptional regulator"/>
    <property type="match status" value="1"/>
</dbReference>
<sequence length="324" mass="36649">MINDLNLNSMAYFEAVARLGQVAKAAAELGVSPSAVSQQVRAIEQQFGVKLFRREGRRLILTMDGERLYRAATQAFHALRDARATILRQREQRQLILRVSPSFGQIWLAPRLSQFLTQHDGWDTRIDATTDLSDFQTEAVDFDLRYGAGDWSGLYVEPILEDHVLPLCSPAYRDWLRGLSADPLEQISRARLIDNVKGQHPWDLWMTERDIARPSGSTRTGLDRSQMSLQLARDGMGLAMDSVTLAHDDLKAGRLVPLDARLGTVRFPAYWLVCPPRHTNRRVVRLFFDWIRDEAAGFQKQAASLMQDLGLKAQARLDDGAFSE</sequence>
<evidence type="ECO:0000256" key="4">
    <source>
        <dbReference type="ARBA" id="ARBA00023163"/>
    </source>
</evidence>
<gene>
    <name evidence="6" type="ORF">CUV01_01460</name>
</gene>
<protein>
    <submittedName>
        <fullName evidence="6">Transcriptional regulator</fullName>
    </submittedName>
</protein>
<evidence type="ECO:0000313" key="7">
    <source>
        <dbReference type="Proteomes" id="UP000233742"/>
    </source>
</evidence>
<dbReference type="Pfam" id="PF03466">
    <property type="entry name" value="LysR_substrate"/>
    <property type="match status" value="1"/>
</dbReference>
<dbReference type="InterPro" id="IPR058163">
    <property type="entry name" value="LysR-type_TF_proteobact-type"/>
</dbReference>
<dbReference type="RefSeq" id="WP_101458918.1">
    <property type="nucleotide sequence ID" value="NZ_CP025408.1"/>
</dbReference>
<evidence type="ECO:0000313" key="6">
    <source>
        <dbReference type="EMBL" id="AUH32240.1"/>
    </source>
</evidence>
<dbReference type="GO" id="GO:0006351">
    <property type="term" value="P:DNA-templated transcription"/>
    <property type="evidence" value="ECO:0007669"/>
    <property type="project" value="TreeGrafter"/>
</dbReference>
<accession>A0A2K9EBG9</accession>
<dbReference type="AlphaFoldDB" id="A0A2K9EBG9"/>
<dbReference type="PRINTS" id="PR00039">
    <property type="entry name" value="HTHLYSR"/>
</dbReference>
<dbReference type="OrthoDB" id="5526340at2"/>
<keyword evidence="4" id="KW-0804">Transcription</keyword>
<proteinExistence type="inferred from homology"/>
<name>A0A2K9EBG9_9RHOB</name>
<dbReference type="KEGG" id="paro:CUV01_01460"/>
<dbReference type="InterPro" id="IPR000847">
    <property type="entry name" value="LysR_HTH_N"/>
</dbReference>
<keyword evidence="3" id="KW-0238">DNA-binding</keyword>
<reference evidence="6 7" key="1">
    <citation type="submission" date="2017-12" db="EMBL/GenBank/DDBJ databases">
        <authorList>
            <person name="Hurst M.R.H."/>
        </authorList>
    </citation>
    <scope>NUCLEOTIDE SEQUENCE [LARGE SCALE GENOMIC DNA]</scope>
    <source>
        <strain evidence="6 7">BM15</strain>
    </source>
</reference>
<dbReference type="CDD" id="cd08432">
    <property type="entry name" value="PBP2_GcdR_TrpI_HvrB_AmpR_like"/>
    <property type="match status" value="1"/>
</dbReference>
<dbReference type="Gene3D" id="1.10.10.10">
    <property type="entry name" value="Winged helix-like DNA-binding domain superfamily/Winged helix DNA-binding domain"/>
    <property type="match status" value="1"/>
</dbReference>
<evidence type="ECO:0000256" key="2">
    <source>
        <dbReference type="ARBA" id="ARBA00023015"/>
    </source>
</evidence>
<feature type="domain" description="HTH lysR-type" evidence="5">
    <location>
        <begin position="5"/>
        <end position="62"/>
    </location>
</feature>
<dbReference type="Pfam" id="PF00126">
    <property type="entry name" value="HTH_1"/>
    <property type="match status" value="1"/>
</dbReference>
<dbReference type="InterPro" id="IPR036390">
    <property type="entry name" value="WH_DNA-bd_sf"/>
</dbReference>
<evidence type="ECO:0000259" key="5">
    <source>
        <dbReference type="PROSITE" id="PS50931"/>
    </source>
</evidence>
<dbReference type="Gene3D" id="3.40.190.10">
    <property type="entry name" value="Periplasmic binding protein-like II"/>
    <property type="match status" value="2"/>
</dbReference>
<dbReference type="SUPFAM" id="SSF53850">
    <property type="entry name" value="Periplasmic binding protein-like II"/>
    <property type="match status" value="1"/>
</dbReference>
<dbReference type="PANTHER" id="PTHR30537">
    <property type="entry name" value="HTH-TYPE TRANSCRIPTIONAL REGULATOR"/>
    <property type="match status" value="1"/>
</dbReference>
<dbReference type="GO" id="GO:0043565">
    <property type="term" value="F:sequence-specific DNA binding"/>
    <property type="evidence" value="ECO:0007669"/>
    <property type="project" value="TreeGrafter"/>
</dbReference>
<evidence type="ECO:0000256" key="1">
    <source>
        <dbReference type="ARBA" id="ARBA00009437"/>
    </source>
</evidence>
<keyword evidence="7" id="KW-1185">Reference proteome</keyword>
<dbReference type="SUPFAM" id="SSF46785">
    <property type="entry name" value="Winged helix' DNA-binding domain"/>
    <property type="match status" value="1"/>
</dbReference>
<dbReference type="Proteomes" id="UP000233742">
    <property type="component" value="Chromosome"/>
</dbReference>